<dbReference type="InterPro" id="IPR006597">
    <property type="entry name" value="Sel1-like"/>
</dbReference>
<sequence>MRRDLAAAYYALGVSYSTGTAGVPLDLVEAHKWFNIAAGSGGEASRRAAAARAEIAGVMRPDDIVTAQRCARAWREAEGVR</sequence>
<organism evidence="1 2">
    <name type="scientific">Sphingomonas parva</name>
    <dbReference type="NCBI Taxonomy" id="2555898"/>
    <lineage>
        <taxon>Bacteria</taxon>
        <taxon>Pseudomonadati</taxon>
        <taxon>Pseudomonadota</taxon>
        <taxon>Alphaproteobacteria</taxon>
        <taxon>Sphingomonadales</taxon>
        <taxon>Sphingomonadaceae</taxon>
        <taxon>Sphingomonas</taxon>
    </lineage>
</organism>
<evidence type="ECO:0000313" key="2">
    <source>
        <dbReference type="Proteomes" id="UP000298213"/>
    </source>
</evidence>
<dbReference type="EMBL" id="SPDV01000009">
    <property type="protein sequence ID" value="TFI59114.1"/>
    <property type="molecule type" value="Genomic_DNA"/>
</dbReference>
<dbReference type="AlphaFoldDB" id="A0A4Y8ZT69"/>
<evidence type="ECO:0008006" key="3">
    <source>
        <dbReference type="Google" id="ProtNLM"/>
    </source>
</evidence>
<reference evidence="1 2" key="1">
    <citation type="submission" date="2019-03" db="EMBL/GenBank/DDBJ databases">
        <title>Genome sequence of Sphingomonas sp. 17J27-24.</title>
        <authorList>
            <person name="Kim M."/>
            <person name="Maeng S."/>
            <person name="Sathiyaraj S."/>
        </authorList>
    </citation>
    <scope>NUCLEOTIDE SEQUENCE [LARGE SCALE GENOMIC DNA]</scope>
    <source>
        <strain evidence="1 2">17J27-24</strain>
    </source>
</reference>
<accession>A0A4Y8ZT69</accession>
<comment type="caution">
    <text evidence="1">The sequence shown here is derived from an EMBL/GenBank/DDBJ whole genome shotgun (WGS) entry which is preliminary data.</text>
</comment>
<dbReference type="SMART" id="SM00671">
    <property type="entry name" value="SEL1"/>
    <property type="match status" value="1"/>
</dbReference>
<dbReference type="RefSeq" id="WP_135084823.1">
    <property type="nucleotide sequence ID" value="NZ_SPDV01000009.1"/>
</dbReference>
<dbReference type="Proteomes" id="UP000298213">
    <property type="component" value="Unassembled WGS sequence"/>
</dbReference>
<proteinExistence type="predicted"/>
<name>A0A4Y8ZT69_9SPHN</name>
<dbReference type="Gene3D" id="1.25.40.10">
    <property type="entry name" value="Tetratricopeptide repeat domain"/>
    <property type="match status" value="1"/>
</dbReference>
<protein>
    <recommendedName>
        <fullName evidence="3">Sel1 repeat family protein</fullName>
    </recommendedName>
</protein>
<evidence type="ECO:0000313" key="1">
    <source>
        <dbReference type="EMBL" id="TFI59114.1"/>
    </source>
</evidence>
<gene>
    <name evidence="1" type="ORF">E2493_06200</name>
</gene>
<dbReference type="OrthoDB" id="5321503at2"/>
<dbReference type="InterPro" id="IPR011990">
    <property type="entry name" value="TPR-like_helical_dom_sf"/>
</dbReference>
<dbReference type="SUPFAM" id="SSF81901">
    <property type="entry name" value="HCP-like"/>
    <property type="match status" value="1"/>
</dbReference>
<keyword evidence="2" id="KW-1185">Reference proteome</keyword>